<evidence type="ECO:0000313" key="2">
    <source>
        <dbReference type="Proteomes" id="UP001235513"/>
    </source>
</evidence>
<accession>A0ABT9SS73</accession>
<dbReference type="Proteomes" id="UP001235513">
    <property type="component" value="Unassembled WGS sequence"/>
</dbReference>
<evidence type="ECO:0000313" key="1">
    <source>
        <dbReference type="EMBL" id="MDP9962284.1"/>
    </source>
</evidence>
<comment type="caution">
    <text evidence="1">The sequence shown here is derived from an EMBL/GenBank/DDBJ whole genome shotgun (WGS) entry which is preliminary data.</text>
</comment>
<protein>
    <submittedName>
        <fullName evidence="1">Uncharacterized protein</fullName>
    </submittedName>
</protein>
<proteinExistence type="predicted"/>
<reference evidence="1 2" key="1">
    <citation type="submission" date="2023-07" db="EMBL/GenBank/DDBJ databases">
        <title>Sorghum-associated microbial communities from plants grown in Nebraska, USA.</title>
        <authorList>
            <person name="Schachtman D."/>
        </authorList>
    </citation>
    <scope>NUCLEOTIDE SEQUENCE [LARGE SCALE GENOMIC DNA]</scope>
    <source>
        <strain evidence="1 2">CC351</strain>
    </source>
</reference>
<organism evidence="1 2">
    <name type="scientific">Chryseobacterium lathyri</name>
    <dbReference type="NCBI Taxonomy" id="395933"/>
    <lineage>
        <taxon>Bacteria</taxon>
        <taxon>Pseudomonadati</taxon>
        <taxon>Bacteroidota</taxon>
        <taxon>Flavobacteriia</taxon>
        <taxon>Flavobacteriales</taxon>
        <taxon>Weeksellaceae</taxon>
        <taxon>Chryseobacterium group</taxon>
        <taxon>Chryseobacterium</taxon>
    </lineage>
</organism>
<dbReference type="EMBL" id="JAUSRL010000014">
    <property type="protein sequence ID" value="MDP9962284.1"/>
    <property type="molecule type" value="Genomic_DNA"/>
</dbReference>
<sequence>MIDLKRDSHRMTNRKNGKNGWKASKFFKCQDEEIKAVFADALMK</sequence>
<gene>
    <name evidence="1" type="ORF">J2T04_004212</name>
</gene>
<name>A0ABT9SS73_9FLAO</name>
<keyword evidence="2" id="KW-1185">Reference proteome</keyword>